<evidence type="ECO:0000313" key="2">
    <source>
        <dbReference type="Proteomes" id="UP000327000"/>
    </source>
</evidence>
<dbReference type="Pfam" id="PF04672">
    <property type="entry name" value="Methyltransf_19"/>
    <property type="match status" value="1"/>
</dbReference>
<protein>
    <submittedName>
        <fullName evidence="1">SAM-dependent methyltransferase</fullName>
    </submittedName>
</protein>
<dbReference type="Proteomes" id="UP000327000">
    <property type="component" value="Unassembled WGS sequence"/>
</dbReference>
<evidence type="ECO:0000313" key="1">
    <source>
        <dbReference type="EMBL" id="KAB7835760.1"/>
    </source>
</evidence>
<sequence>MTDNMITAPSGAPSVETGRWELPPSQSILGAGYMRMPSPACVHNYLLRGHDHARVDRKVAAVMLAADPRARLTARLAHRHRAAAMTYLAEEHGIRQVLVVGCGYPMRPYVHQVVGRHGPAHVVYADPDPVALARSRAAMNARPPSRTGFILADLAQPASLTGVLARDTLDFNRPVAVLLHHVLHLMPDPSPLLARLTAMLPSGSALSITHPTGDLHPRHKAAAQAATAAGMPTWLRTQAEVEQLCAGWRLVRGGVQPVASWGRGHGASPVSAESCGAYAALALKP</sequence>
<dbReference type="OrthoDB" id="4323984at2"/>
<keyword evidence="1" id="KW-0489">Methyltransferase</keyword>
<keyword evidence="2" id="KW-1185">Reference proteome</keyword>
<proteinExistence type="predicted"/>
<dbReference type="CDD" id="cd02440">
    <property type="entry name" value="AdoMet_MTases"/>
    <property type="match status" value="1"/>
</dbReference>
<dbReference type="InterPro" id="IPR006764">
    <property type="entry name" value="SAM_dep_MeTrfase_SAV2177_type"/>
</dbReference>
<dbReference type="GO" id="GO:0008168">
    <property type="term" value="F:methyltransferase activity"/>
    <property type="evidence" value="ECO:0007669"/>
    <property type="project" value="UniProtKB-KW"/>
</dbReference>
<name>A0A5N5W1W4_STRMB</name>
<gene>
    <name evidence="1" type="ORF">FRZ00_26435</name>
</gene>
<keyword evidence="1" id="KW-0808">Transferase</keyword>
<organism evidence="1 2">
    <name type="scientific">Streptomyces mobaraensis</name>
    <name type="common">Streptoverticillium mobaraense</name>
    <dbReference type="NCBI Taxonomy" id="35621"/>
    <lineage>
        <taxon>Bacteria</taxon>
        <taxon>Bacillati</taxon>
        <taxon>Actinomycetota</taxon>
        <taxon>Actinomycetes</taxon>
        <taxon>Kitasatosporales</taxon>
        <taxon>Streptomycetaceae</taxon>
        <taxon>Streptomyces</taxon>
    </lineage>
</organism>
<comment type="caution">
    <text evidence="1">The sequence shown here is derived from an EMBL/GenBank/DDBJ whole genome shotgun (WGS) entry which is preliminary data.</text>
</comment>
<reference evidence="1 2" key="1">
    <citation type="journal article" date="2019" name="Microb. Cell Fact.">
        <title>Exploring novel herbicidin analogues by transcriptional regulator overexpression and MS/MS molecular networking.</title>
        <authorList>
            <person name="Shi Y."/>
            <person name="Gu R."/>
            <person name="Li Y."/>
            <person name="Wang X."/>
            <person name="Ren W."/>
            <person name="Li X."/>
            <person name="Wang L."/>
            <person name="Xie Y."/>
            <person name="Hong B."/>
        </authorList>
    </citation>
    <scope>NUCLEOTIDE SEQUENCE [LARGE SCALE GENOMIC DNA]</scope>
    <source>
        <strain evidence="1 2">US-43</strain>
    </source>
</reference>
<dbReference type="GO" id="GO:0032259">
    <property type="term" value="P:methylation"/>
    <property type="evidence" value="ECO:0007669"/>
    <property type="project" value="UniProtKB-KW"/>
</dbReference>
<dbReference type="PIRSF" id="PIRSF017393">
    <property type="entry name" value="MTase_SAV2177"/>
    <property type="match status" value="1"/>
</dbReference>
<dbReference type="Gene3D" id="3.40.50.150">
    <property type="entry name" value="Vaccinia Virus protein VP39"/>
    <property type="match status" value="1"/>
</dbReference>
<dbReference type="SUPFAM" id="SSF53335">
    <property type="entry name" value="S-adenosyl-L-methionine-dependent methyltransferases"/>
    <property type="match status" value="1"/>
</dbReference>
<dbReference type="InterPro" id="IPR029063">
    <property type="entry name" value="SAM-dependent_MTases_sf"/>
</dbReference>
<accession>A0A5N5W1W4</accession>
<dbReference type="EMBL" id="VOKX01000106">
    <property type="protein sequence ID" value="KAB7835760.1"/>
    <property type="molecule type" value="Genomic_DNA"/>
</dbReference>
<dbReference type="AlphaFoldDB" id="A0A5N5W1W4"/>